<comment type="caution">
    <text evidence="2">The sequence shown here is derived from an EMBL/GenBank/DDBJ whole genome shotgun (WGS) entry which is preliminary data.</text>
</comment>
<gene>
    <name evidence="2" type="ORF">F0L68_21265</name>
</gene>
<evidence type="ECO:0000256" key="1">
    <source>
        <dbReference type="SAM" id="MobiDB-lite"/>
    </source>
</evidence>
<feature type="region of interest" description="Disordered" evidence="1">
    <location>
        <begin position="111"/>
        <end position="135"/>
    </location>
</feature>
<protein>
    <submittedName>
        <fullName evidence="2">Uncharacterized protein</fullName>
    </submittedName>
</protein>
<name>A0A5B2X7T0_9PSEU</name>
<proteinExistence type="predicted"/>
<dbReference type="AlphaFoldDB" id="A0A5B2X7T0"/>
<dbReference type="RefSeq" id="WP_149851381.1">
    <property type="nucleotide sequence ID" value="NZ_VUOB01000038.1"/>
</dbReference>
<keyword evidence="3" id="KW-1185">Reference proteome</keyword>
<reference evidence="2 3" key="2">
    <citation type="submission" date="2019-09" db="EMBL/GenBank/DDBJ databases">
        <authorList>
            <person name="Jin C."/>
        </authorList>
    </citation>
    <scope>NUCLEOTIDE SEQUENCE [LARGE SCALE GENOMIC DNA]</scope>
    <source>
        <strain evidence="2 3">AN110305</strain>
    </source>
</reference>
<evidence type="ECO:0000313" key="2">
    <source>
        <dbReference type="EMBL" id="KAA2259467.1"/>
    </source>
</evidence>
<dbReference type="OrthoDB" id="3699236at2"/>
<dbReference type="EMBL" id="VUOB01000038">
    <property type="protein sequence ID" value="KAA2259467.1"/>
    <property type="molecule type" value="Genomic_DNA"/>
</dbReference>
<reference evidence="2 3" key="1">
    <citation type="submission" date="2019-09" db="EMBL/GenBank/DDBJ databases">
        <title>Goodfellowia gen. nov., a new genus of the Pseudonocardineae related to Actinoalloteichus, containing Goodfellowia coeruleoviolacea gen. nov., comb. nov. gen. nov., comb. nov.</title>
        <authorList>
            <person name="Labeda D."/>
        </authorList>
    </citation>
    <scope>NUCLEOTIDE SEQUENCE [LARGE SCALE GENOMIC DNA]</scope>
    <source>
        <strain evidence="2 3">AN110305</strain>
    </source>
</reference>
<dbReference type="Proteomes" id="UP000323454">
    <property type="component" value="Unassembled WGS sequence"/>
</dbReference>
<organism evidence="2 3">
    <name type="scientific">Solihabitans fulvus</name>
    <dbReference type="NCBI Taxonomy" id="1892852"/>
    <lineage>
        <taxon>Bacteria</taxon>
        <taxon>Bacillati</taxon>
        <taxon>Actinomycetota</taxon>
        <taxon>Actinomycetes</taxon>
        <taxon>Pseudonocardiales</taxon>
        <taxon>Pseudonocardiaceae</taxon>
        <taxon>Solihabitans</taxon>
    </lineage>
</organism>
<sequence>MIPDNFASGLTGVSQAVAGLKAAAAEGFTVTDSGGQALIDAMNDLHDEITDAISHSDVLGQEPPLGQTPAAQVYKPFLATIATDPHQGMIPALRKLLKDLTDARDSIQKSMESYKGTDQGSKQGLNKAGGTTYSV</sequence>
<accession>A0A5B2X7T0</accession>
<evidence type="ECO:0000313" key="3">
    <source>
        <dbReference type="Proteomes" id="UP000323454"/>
    </source>
</evidence>